<evidence type="ECO:0000313" key="2">
    <source>
        <dbReference type="Proteomes" id="UP000694240"/>
    </source>
</evidence>
<comment type="caution">
    <text evidence="1">The sequence shown here is derived from an EMBL/GenBank/DDBJ whole genome shotgun (WGS) entry which is preliminary data.</text>
</comment>
<accession>A0A8T2BRI4</accession>
<gene>
    <name evidence="1" type="ORF">ISN45_Aa02g027720</name>
</gene>
<dbReference type="Proteomes" id="UP000694240">
    <property type="component" value="Chromosome 7"/>
</dbReference>
<proteinExistence type="predicted"/>
<sequence length="34" mass="4391">MLDRRCSRHCWREDGLSMIWCFWFLRIYTPFFAF</sequence>
<dbReference type="AlphaFoldDB" id="A0A8T2BRI4"/>
<protein>
    <submittedName>
        <fullName evidence="1">Uncharacterized protein</fullName>
    </submittedName>
</protein>
<name>A0A8T2BRI4_9BRAS</name>
<evidence type="ECO:0000313" key="1">
    <source>
        <dbReference type="EMBL" id="KAG7587604.1"/>
    </source>
</evidence>
<dbReference type="EMBL" id="JAEFBK010000007">
    <property type="protein sequence ID" value="KAG7587604.1"/>
    <property type="molecule type" value="Genomic_DNA"/>
</dbReference>
<keyword evidence="2" id="KW-1185">Reference proteome</keyword>
<reference evidence="1 2" key="1">
    <citation type="submission" date="2020-12" db="EMBL/GenBank/DDBJ databases">
        <title>Concerted genomic and epigenomic changes stabilize Arabidopsis allopolyploids.</title>
        <authorList>
            <person name="Chen Z."/>
        </authorList>
    </citation>
    <scope>NUCLEOTIDE SEQUENCE [LARGE SCALE GENOMIC DNA]</scope>
    <source>
        <strain evidence="1">Allo738</strain>
        <tissue evidence="1">Leaf</tissue>
    </source>
</reference>
<organism evidence="1 2">
    <name type="scientific">Arabidopsis thaliana x Arabidopsis arenosa</name>
    <dbReference type="NCBI Taxonomy" id="1240361"/>
    <lineage>
        <taxon>Eukaryota</taxon>
        <taxon>Viridiplantae</taxon>
        <taxon>Streptophyta</taxon>
        <taxon>Embryophyta</taxon>
        <taxon>Tracheophyta</taxon>
        <taxon>Spermatophyta</taxon>
        <taxon>Magnoliopsida</taxon>
        <taxon>eudicotyledons</taxon>
        <taxon>Gunneridae</taxon>
        <taxon>Pentapetalae</taxon>
        <taxon>rosids</taxon>
        <taxon>malvids</taxon>
        <taxon>Brassicales</taxon>
        <taxon>Brassicaceae</taxon>
        <taxon>Camelineae</taxon>
        <taxon>Arabidopsis</taxon>
    </lineage>
</organism>